<gene>
    <name evidence="5" type="ORF">QTO34_008312</name>
</gene>
<organism evidence="5 6">
    <name type="scientific">Cnephaeus nilssonii</name>
    <name type="common">Northern bat</name>
    <name type="synonym">Eptesicus nilssonii</name>
    <dbReference type="NCBI Taxonomy" id="3371016"/>
    <lineage>
        <taxon>Eukaryota</taxon>
        <taxon>Metazoa</taxon>
        <taxon>Chordata</taxon>
        <taxon>Craniata</taxon>
        <taxon>Vertebrata</taxon>
        <taxon>Euteleostomi</taxon>
        <taxon>Mammalia</taxon>
        <taxon>Eutheria</taxon>
        <taxon>Laurasiatheria</taxon>
        <taxon>Chiroptera</taxon>
        <taxon>Yangochiroptera</taxon>
        <taxon>Vespertilionidae</taxon>
        <taxon>Cnephaeus</taxon>
    </lineage>
</organism>
<keyword evidence="6" id="KW-1185">Reference proteome</keyword>
<dbReference type="AlphaFoldDB" id="A0AA40IA38"/>
<dbReference type="Gene3D" id="2.40.50.40">
    <property type="match status" value="1"/>
</dbReference>
<protein>
    <recommendedName>
        <fullName evidence="4">Chromo domain-containing protein</fullName>
    </recommendedName>
</protein>
<reference evidence="5" key="1">
    <citation type="submission" date="2023-06" db="EMBL/GenBank/DDBJ databases">
        <title>Reference genome for the Northern bat (Eptesicus nilssonii), a most northern bat species.</title>
        <authorList>
            <person name="Laine V.N."/>
            <person name="Pulliainen A.T."/>
            <person name="Lilley T.M."/>
        </authorList>
    </citation>
    <scope>NUCLEOTIDE SEQUENCE</scope>
    <source>
        <strain evidence="5">BLF_Eptnil</strain>
        <tissue evidence="5">Kidney</tissue>
    </source>
</reference>
<evidence type="ECO:0000313" key="6">
    <source>
        <dbReference type="Proteomes" id="UP001177744"/>
    </source>
</evidence>
<sequence length="320" mass="35050">MRQINQKEAKRKADSDSEDKGEESKPEKKKEDPEKPRGFAQGLEPERIIGATDSSGELMFLMKWKNSDEADLVPAKEANVKCPQHRFSSRTRNPGLRSGQSLPPLLQTPARVCRLHSRLQSLPSSSLLQTPESAVFIFAVARVPLLLLSPPATQGWPEAQASLRWQLPSHPRPPEAQKPGLAEACAASSDSSRGVMERRLSLIARSPPTPEGSWTMLALLANSDPRPSTSTITFATSLFLEEIQNRPKELWVSNAKLSFVVSTITYALQRASEICEYSGPVVSAVQAEMMMPLLGPDLQPPQQSVLGLGSHSRGSQLSLQ</sequence>
<accession>A0AA40IA38</accession>
<evidence type="ECO:0000256" key="2">
    <source>
        <dbReference type="ARBA" id="ARBA00023242"/>
    </source>
</evidence>
<dbReference type="InterPro" id="IPR016197">
    <property type="entry name" value="Chromo-like_dom_sf"/>
</dbReference>
<name>A0AA40IA38_CNENI</name>
<dbReference type="PROSITE" id="PS50013">
    <property type="entry name" value="CHROMO_2"/>
    <property type="match status" value="1"/>
</dbReference>
<feature type="compositionally biased region" description="Basic and acidic residues" evidence="3">
    <location>
        <begin position="1"/>
        <end position="15"/>
    </location>
</feature>
<evidence type="ECO:0000256" key="1">
    <source>
        <dbReference type="ARBA" id="ARBA00004123"/>
    </source>
</evidence>
<dbReference type="Pfam" id="PF01393">
    <property type="entry name" value="Chromo_shadow"/>
    <property type="match status" value="1"/>
</dbReference>
<evidence type="ECO:0000256" key="3">
    <source>
        <dbReference type="SAM" id="MobiDB-lite"/>
    </source>
</evidence>
<dbReference type="GO" id="GO:0005634">
    <property type="term" value="C:nucleus"/>
    <property type="evidence" value="ECO:0007669"/>
    <property type="project" value="UniProtKB-SubCell"/>
</dbReference>
<comment type="subcellular location">
    <subcellularLocation>
        <location evidence="1">Nucleus</location>
    </subcellularLocation>
</comment>
<proteinExistence type="predicted"/>
<feature type="compositionally biased region" description="Basic and acidic residues" evidence="3">
    <location>
        <begin position="22"/>
        <end position="37"/>
    </location>
</feature>
<evidence type="ECO:0000259" key="4">
    <source>
        <dbReference type="PROSITE" id="PS50013"/>
    </source>
</evidence>
<feature type="domain" description="Chromo" evidence="4">
    <location>
        <begin position="43"/>
        <end position="84"/>
    </location>
</feature>
<dbReference type="InterPro" id="IPR008251">
    <property type="entry name" value="Chromo_shadow_dom"/>
</dbReference>
<dbReference type="PANTHER" id="PTHR22812">
    <property type="entry name" value="CHROMOBOX PROTEIN"/>
    <property type="match status" value="1"/>
</dbReference>
<evidence type="ECO:0000313" key="5">
    <source>
        <dbReference type="EMBL" id="KAK1345847.1"/>
    </source>
</evidence>
<comment type="caution">
    <text evidence="5">The sequence shown here is derived from an EMBL/GenBank/DDBJ whole genome shotgun (WGS) entry which is preliminary data.</text>
</comment>
<dbReference type="EMBL" id="JAULJE010000002">
    <property type="protein sequence ID" value="KAK1345847.1"/>
    <property type="molecule type" value="Genomic_DNA"/>
</dbReference>
<dbReference type="Proteomes" id="UP001177744">
    <property type="component" value="Unassembled WGS sequence"/>
</dbReference>
<dbReference type="InterPro" id="IPR051219">
    <property type="entry name" value="Heterochromatin_chromo-domain"/>
</dbReference>
<dbReference type="InterPro" id="IPR000953">
    <property type="entry name" value="Chromo/chromo_shadow_dom"/>
</dbReference>
<feature type="region of interest" description="Disordered" evidence="3">
    <location>
        <begin position="83"/>
        <end position="104"/>
    </location>
</feature>
<keyword evidence="2" id="KW-0539">Nucleus</keyword>
<feature type="region of interest" description="Disordered" evidence="3">
    <location>
        <begin position="1"/>
        <end position="48"/>
    </location>
</feature>
<dbReference type="SUPFAM" id="SSF54160">
    <property type="entry name" value="Chromo domain-like"/>
    <property type="match status" value="1"/>
</dbReference>
<dbReference type="SMART" id="SM00300">
    <property type="entry name" value="ChSh"/>
    <property type="match status" value="1"/>
</dbReference>